<evidence type="ECO:0000313" key="2">
    <source>
        <dbReference type="Proteomes" id="UP001501591"/>
    </source>
</evidence>
<dbReference type="EMBL" id="BAABCP010000002">
    <property type="protein sequence ID" value="GAA3947293.1"/>
    <property type="molecule type" value="Genomic_DNA"/>
</dbReference>
<dbReference type="Gene3D" id="1.10.10.10">
    <property type="entry name" value="Winged helix-like DNA-binding domain superfamily/Winged helix DNA-binding domain"/>
    <property type="match status" value="1"/>
</dbReference>
<dbReference type="SUPFAM" id="SSF46689">
    <property type="entry name" value="Homeodomain-like"/>
    <property type="match status" value="1"/>
</dbReference>
<evidence type="ECO:0000313" key="1">
    <source>
        <dbReference type="EMBL" id="GAA3947293.1"/>
    </source>
</evidence>
<dbReference type="InterPro" id="IPR002514">
    <property type="entry name" value="Transposase_8"/>
</dbReference>
<name>A0ABP7NHH1_9MICO</name>
<protein>
    <recommendedName>
        <fullName evidence="3">Transposase</fullName>
    </recommendedName>
</protein>
<accession>A0ABP7NHH1</accession>
<organism evidence="1 2">
    <name type="scientific">Microbacterium soli</name>
    <dbReference type="NCBI Taxonomy" id="446075"/>
    <lineage>
        <taxon>Bacteria</taxon>
        <taxon>Bacillati</taxon>
        <taxon>Actinomycetota</taxon>
        <taxon>Actinomycetes</taxon>
        <taxon>Micrococcales</taxon>
        <taxon>Microbacteriaceae</taxon>
        <taxon>Microbacterium</taxon>
    </lineage>
</organism>
<proteinExistence type="predicted"/>
<dbReference type="InterPro" id="IPR009057">
    <property type="entry name" value="Homeodomain-like_sf"/>
</dbReference>
<dbReference type="Pfam" id="PF01527">
    <property type="entry name" value="HTH_Tnp_1"/>
    <property type="match status" value="1"/>
</dbReference>
<sequence length="113" mass="12598">MRIEIMPAPRKYDEGTRARAIRMCEDRITEGGTSKAAAYREVGELLGISAETLRGWVDRALADGQPRQPAAEVPSEEISRLRRENAQLRRANEILKTASAFFAAAELDRKLGQ</sequence>
<evidence type="ECO:0008006" key="3">
    <source>
        <dbReference type="Google" id="ProtNLM"/>
    </source>
</evidence>
<gene>
    <name evidence="1" type="ORF">GCM10022383_26400</name>
</gene>
<reference evidence="2" key="1">
    <citation type="journal article" date="2019" name="Int. J. Syst. Evol. Microbiol.">
        <title>The Global Catalogue of Microorganisms (GCM) 10K type strain sequencing project: providing services to taxonomists for standard genome sequencing and annotation.</title>
        <authorList>
            <consortium name="The Broad Institute Genomics Platform"/>
            <consortium name="The Broad Institute Genome Sequencing Center for Infectious Disease"/>
            <person name="Wu L."/>
            <person name="Ma J."/>
        </authorList>
    </citation>
    <scope>NUCLEOTIDE SEQUENCE [LARGE SCALE GENOMIC DNA]</scope>
    <source>
        <strain evidence="2">JCM 17024</strain>
    </source>
</reference>
<dbReference type="Proteomes" id="UP001501591">
    <property type="component" value="Unassembled WGS sequence"/>
</dbReference>
<dbReference type="InterPro" id="IPR036388">
    <property type="entry name" value="WH-like_DNA-bd_sf"/>
</dbReference>
<comment type="caution">
    <text evidence="1">The sequence shown here is derived from an EMBL/GenBank/DDBJ whole genome shotgun (WGS) entry which is preliminary data.</text>
</comment>
<keyword evidence="2" id="KW-1185">Reference proteome</keyword>